<protein>
    <submittedName>
        <fullName evidence="3">CoA transferase</fullName>
    </submittedName>
</protein>
<dbReference type="InterPro" id="IPR003673">
    <property type="entry name" value="CoA-Trfase_fam_III"/>
</dbReference>
<evidence type="ECO:0000313" key="4">
    <source>
        <dbReference type="Proteomes" id="UP000600101"/>
    </source>
</evidence>
<reference evidence="3" key="1">
    <citation type="submission" date="2020-08" db="EMBL/GenBank/DDBJ databases">
        <authorList>
            <person name="Hu Y."/>
            <person name="Nguyen S.V."/>
            <person name="Li F."/>
            <person name="Fanning S."/>
        </authorList>
    </citation>
    <scope>NUCLEOTIDE SEQUENCE</scope>
    <source>
        <strain evidence="3">SYSU D8009</strain>
    </source>
</reference>
<dbReference type="GO" id="GO:0008410">
    <property type="term" value="F:CoA-transferase activity"/>
    <property type="evidence" value="ECO:0007669"/>
    <property type="project" value="TreeGrafter"/>
</dbReference>
<dbReference type="InterPro" id="IPR050483">
    <property type="entry name" value="CoA-transferase_III_domain"/>
</dbReference>
<dbReference type="Gene3D" id="3.30.1540.10">
    <property type="entry name" value="formyl-coa transferase, domain 3"/>
    <property type="match status" value="1"/>
</dbReference>
<feature type="region of interest" description="Disordered" evidence="2">
    <location>
        <begin position="345"/>
        <end position="366"/>
    </location>
</feature>
<dbReference type="Pfam" id="PF02515">
    <property type="entry name" value="CoA_transf_3"/>
    <property type="match status" value="1"/>
</dbReference>
<dbReference type="SUPFAM" id="SSF89796">
    <property type="entry name" value="CoA-transferase family III (CaiB/BaiF)"/>
    <property type="match status" value="1"/>
</dbReference>
<evidence type="ECO:0000256" key="2">
    <source>
        <dbReference type="SAM" id="MobiDB-lite"/>
    </source>
</evidence>
<evidence type="ECO:0000313" key="3">
    <source>
        <dbReference type="EMBL" id="MBC4015843.1"/>
    </source>
</evidence>
<dbReference type="Proteomes" id="UP000600101">
    <property type="component" value="Unassembled WGS sequence"/>
</dbReference>
<dbReference type="InterPro" id="IPR023606">
    <property type="entry name" value="CoA-Trfase_III_dom_1_sf"/>
</dbReference>
<dbReference type="Gene3D" id="3.40.50.10540">
    <property type="entry name" value="Crotonobetainyl-coa:carnitine coa-transferase, domain 1"/>
    <property type="match status" value="1"/>
</dbReference>
<organism evidence="3 4">
    <name type="scientific">Siccirubricoccus deserti</name>
    <dbReference type="NCBI Taxonomy" id="2013562"/>
    <lineage>
        <taxon>Bacteria</taxon>
        <taxon>Pseudomonadati</taxon>
        <taxon>Pseudomonadota</taxon>
        <taxon>Alphaproteobacteria</taxon>
        <taxon>Acetobacterales</taxon>
        <taxon>Roseomonadaceae</taxon>
        <taxon>Siccirubricoccus</taxon>
    </lineage>
</organism>
<dbReference type="PANTHER" id="PTHR48207">
    <property type="entry name" value="SUCCINATE--HYDROXYMETHYLGLUTARATE COA-TRANSFERASE"/>
    <property type="match status" value="1"/>
</dbReference>
<gene>
    <name evidence="3" type="ORF">H7965_10955</name>
</gene>
<sequence length="378" mass="40434">MAASFSQPLKGLLVVSMEQAVAAPYCASRLADAGARVIKIERAEGDFARAYDSVAKGQSSYFIWLNRGKESLCLDIKDPADKALLERLVAKADVFIQNLAPGAMARAGFGSATLREKHPRLITVDISGYGDEGDYATMKAYDLLVQAETGLAYVTGRAEGPGRVGVSACDIACGMHSYAAVLEALIERGITGRGKGIAVSLFDGMADWMTVPLLQYEGTGKNPPRIGLAHPSICPYGAFETKDGQLVLIAIQNEREWASFCAHFLDEPALPQTEGYRVNNERVANRPMVDAHIGRMFASLTREECAAKLRRANTAYGFVNDCEGLRNHPALRRVEVATPEGPVAIGAPPARLSDGPRSLGPVPSLGQHSAAIRAEFGG</sequence>
<accession>A0A9X0QZP6</accession>
<proteinExistence type="predicted"/>
<keyword evidence="4" id="KW-1185">Reference proteome</keyword>
<dbReference type="RefSeq" id="WP_186770617.1">
    <property type="nucleotide sequence ID" value="NZ_JACOMF010000010.1"/>
</dbReference>
<dbReference type="EMBL" id="JACOMF010000010">
    <property type="protein sequence ID" value="MBC4015843.1"/>
    <property type="molecule type" value="Genomic_DNA"/>
</dbReference>
<dbReference type="InterPro" id="IPR044855">
    <property type="entry name" value="CoA-Trfase_III_dom3_sf"/>
</dbReference>
<comment type="caution">
    <text evidence="3">The sequence shown here is derived from an EMBL/GenBank/DDBJ whole genome shotgun (WGS) entry which is preliminary data.</text>
</comment>
<dbReference type="AlphaFoldDB" id="A0A9X0QZP6"/>
<evidence type="ECO:0000256" key="1">
    <source>
        <dbReference type="ARBA" id="ARBA00022679"/>
    </source>
</evidence>
<name>A0A9X0QZP6_9PROT</name>
<dbReference type="PANTHER" id="PTHR48207:SF3">
    <property type="entry name" value="SUCCINATE--HYDROXYMETHYLGLUTARATE COA-TRANSFERASE"/>
    <property type="match status" value="1"/>
</dbReference>
<keyword evidence="1 3" id="KW-0808">Transferase</keyword>